<keyword evidence="5" id="KW-1185">Reference proteome</keyword>
<dbReference type="PANTHER" id="PTHR11220:SF1">
    <property type="entry name" value="HEME-BINDING PROTEIN 2"/>
    <property type="match status" value="1"/>
</dbReference>
<organism evidence="3 5">
    <name type="scientific">Volvox reticuliferus</name>
    <dbReference type="NCBI Taxonomy" id="1737510"/>
    <lineage>
        <taxon>Eukaryota</taxon>
        <taxon>Viridiplantae</taxon>
        <taxon>Chlorophyta</taxon>
        <taxon>core chlorophytes</taxon>
        <taxon>Chlorophyceae</taxon>
        <taxon>CS clade</taxon>
        <taxon>Chlamydomonadales</taxon>
        <taxon>Volvocaceae</taxon>
        <taxon>Volvox</taxon>
    </lineage>
</organism>
<dbReference type="OrthoDB" id="6424451at2759"/>
<accession>A0A8J4FQI7</accession>
<feature type="chain" id="PRO_5036271671" description="Heme-binding protein 2" evidence="2">
    <location>
        <begin position="20"/>
        <end position="274"/>
    </location>
</feature>
<keyword evidence="2" id="KW-0732">Signal</keyword>
<evidence type="ECO:0000256" key="1">
    <source>
        <dbReference type="ARBA" id="ARBA00009817"/>
    </source>
</evidence>
<evidence type="ECO:0000313" key="5">
    <source>
        <dbReference type="Proteomes" id="UP000747110"/>
    </source>
</evidence>
<dbReference type="Proteomes" id="UP000747110">
    <property type="component" value="Unassembled WGS sequence"/>
</dbReference>
<protein>
    <recommendedName>
        <fullName evidence="6">Heme-binding protein 2</fullName>
    </recommendedName>
</protein>
<dbReference type="AlphaFoldDB" id="A0A8J4FQI7"/>
<dbReference type="SUPFAM" id="SSF55136">
    <property type="entry name" value="Probable bacterial effector-binding domain"/>
    <property type="match status" value="1"/>
</dbReference>
<name>A0A8J4FQI7_9CHLO</name>
<comment type="caution">
    <text evidence="3">The sequence shown here is derived from an EMBL/GenBank/DDBJ whole genome shotgun (WGS) entry which is preliminary data.</text>
</comment>
<dbReference type="Proteomes" id="UP000722791">
    <property type="component" value="Unassembled WGS sequence"/>
</dbReference>
<dbReference type="PROSITE" id="PS51257">
    <property type="entry name" value="PROKAR_LIPOPROTEIN"/>
    <property type="match status" value="1"/>
</dbReference>
<reference evidence="3" key="1">
    <citation type="journal article" date="2021" name="Proc. Natl. Acad. Sci. U.S.A.">
        <title>Three genomes in the algal genus Volvox reveal the fate of a haploid sex-determining region after a transition to homothallism.</title>
        <authorList>
            <person name="Yamamoto K."/>
            <person name="Hamaji T."/>
            <person name="Kawai-Toyooka H."/>
            <person name="Matsuzaki R."/>
            <person name="Takahashi F."/>
            <person name="Nishimura Y."/>
            <person name="Kawachi M."/>
            <person name="Noguchi H."/>
            <person name="Minakuchi Y."/>
            <person name="Umen J.G."/>
            <person name="Toyoda A."/>
            <person name="Nozaki H."/>
        </authorList>
    </citation>
    <scope>NUCLEOTIDE SEQUENCE</scope>
    <source>
        <strain evidence="4">NIES-3785</strain>
        <strain evidence="3">NIES-3786</strain>
    </source>
</reference>
<gene>
    <name evidence="3" type="ORF">Vretifemale_11983</name>
    <name evidence="4" type="ORF">Vretimale_11435</name>
</gene>
<dbReference type="EMBL" id="BNCP01000026">
    <property type="protein sequence ID" value="GIL83169.1"/>
    <property type="molecule type" value="Genomic_DNA"/>
</dbReference>
<evidence type="ECO:0000313" key="3">
    <source>
        <dbReference type="EMBL" id="GIL83169.1"/>
    </source>
</evidence>
<evidence type="ECO:0008006" key="6">
    <source>
        <dbReference type="Google" id="ProtNLM"/>
    </source>
</evidence>
<dbReference type="FunFam" id="3.20.80.10:FF:000002">
    <property type="entry name" value="Heme-binding protein 2"/>
    <property type="match status" value="1"/>
</dbReference>
<dbReference type="InterPro" id="IPR011256">
    <property type="entry name" value="Reg_factor_effector_dom_sf"/>
</dbReference>
<evidence type="ECO:0000256" key="2">
    <source>
        <dbReference type="SAM" id="SignalP"/>
    </source>
</evidence>
<dbReference type="Pfam" id="PF04832">
    <property type="entry name" value="SOUL"/>
    <property type="match status" value="1"/>
</dbReference>
<evidence type="ECO:0000313" key="4">
    <source>
        <dbReference type="EMBL" id="GIM07237.1"/>
    </source>
</evidence>
<comment type="similarity">
    <text evidence="1">Belongs to the HEBP family.</text>
</comment>
<sequence length="274" mass="30648">MKLNRQASALVALVVVASCSSLITQAGRLEADGDEASAGGSVQWQPPSFCRGKDCPEFEVLQTRDDVELRHYKRAHWISTNVSNAKWSEAYDEGYKRLQKYVSGENVNSTKLPQTNPSFTLLYVADPKAHTMQTTYTIEYFVPFELQEKPPQPNSTDLAVTPVDEQEVWVVAFGGFATEEIVIQRGFEFIANLTGDGIDVHTEFIGLALYDQPARLIKRHNELWLWSKTQPSAALRRTRTTAGGGTENDDDVGAVLRFKRMFEAVVKRVMGGRD</sequence>
<feature type="signal peptide" evidence="2">
    <location>
        <begin position="1"/>
        <end position="19"/>
    </location>
</feature>
<dbReference type="EMBL" id="BNCQ01000023">
    <property type="protein sequence ID" value="GIM07237.1"/>
    <property type="molecule type" value="Genomic_DNA"/>
</dbReference>
<dbReference type="InterPro" id="IPR006917">
    <property type="entry name" value="SOUL_heme-bd"/>
</dbReference>
<proteinExistence type="inferred from homology"/>
<dbReference type="Gene3D" id="3.20.80.10">
    <property type="entry name" value="Regulatory factor, effector binding domain"/>
    <property type="match status" value="1"/>
</dbReference>
<dbReference type="PANTHER" id="PTHR11220">
    <property type="entry name" value="HEME-BINDING PROTEIN-RELATED"/>
    <property type="match status" value="1"/>
</dbReference>